<reference evidence="2" key="1">
    <citation type="journal article" date="2023" name="G3 (Bethesda)">
        <title>A reference genome for the long-term kleptoplast-retaining sea slug Elysia crispata morphotype clarki.</title>
        <authorList>
            <person name="Eastman K.E."/>
            <person name="Pendleton A.L."/>
            <person name="Shaikh M.A."/>
            <person name="Suttiyut T."/>
            <person name="Ogas R."/>
            <person name="Tomko P."/>
            <person name="Gavelis G."/>
            <person name="Widhalm J.R."/>
            <person name="Wisecaver J.H."/>
        </authorList>
    </citation>
    <scope>NUCLEOTIDE SEQUENCE</scope>
    <source>
        <strain evidence="2">ECLA1</strain>
    </source>
</reference>
<accession>A0AAE0ZPF3</accession>
<sequence length="168" mass="17864">MRNESRAAETTRIVIPTRNGIRSAPPGSCDGCGSCDTAGGVGFYPHKHLSPPGLGWVGEVRAESYHGSLEHRALCEHARILGSLAPAPKQLYCFRPNLPRYLGAGAKLVSTGSNVGQVKLLVSPRTTESHQPPIRESDIKFAGASSMLTLFLILSGASVLSINRTSEN</sequence>
<organism evidence="2 3">
    <name type="scientific">Elysia crispata</name>
    <name type="common">lettuce slug</name>
    <dbReference type="NCBI Taxonomy" id="231223"/>
    <lineage>
        <taxon>Eukaryota</taxon>
        <taxon>Metazoa</taxon>
        <taxon>Spiralia</taxon>
        <taxon>Lophotrochozoa</taxon>
        <taxon>Mollusca</taxon>
        <taxon>Gastropoda</taxon>
        <taxon>Heterobranchia</taxon>
        <taxon>Euthyneura</taxon>
        <taxon>Panpulmonata</taxon>
        <taxon>Sacoglossa</taxon>
        <taxon>Placobranchoidea</taxon>
        <taxon>Plakobranchidae</taxon>
        <taxon>Elysia</taxon>
    </lineage>
</organism>
<keyword evidence="1" id="KW-0812">Transmembrane</keyword>
<comment type="caution">
    <text evidence="2">The sequence shown here is derived from an EMBL/GenBank/DDBJ whole genome shotgun (WGS) entry which is preliminary data.</text>
</comment>
<keyword evidence="3" id="KW-1185">Reference proteome</keyword>
<name>A0AAE0ZPF3_9GAST</name>
<keyword evidence="1" id="KW-0472">Membrane</keyword>
<protein>
    <submittedName>
        <fullName evidence="2">Uncharacterized protein</fullName>
    </submittedName>
</protein>
<keyword evidence="1" id="KW-1133">Transmembrane helix</keyword>
<dbReference type="EMBL" id="JAWDGP010003560">
    <property type="protein sequence ID" value="KAK3773089.1"/>
    <property type="molecule type" value="Genomic_DNA"/>
</dbReference>
<proteinExistence type="predicted"/>
<feature type="transmembrane region" description="Helical" evidence="1">
    <location>
        <begin position="141"/>
        <end position="162"/>
    </location>
</feature>
<evidence type="ECO:0000313" key="2">
    <source>
        <dbReference type="EMBL" id="KAK3773089.1"/>
    </source>
</evidence>
<evidence type="ECO:0000313" key="3">
    <source>
        <dbReference type="Proteomes" id="UP001283361"/>
    </source>
</evidence>
<dbReference type="AlphaFoldDB" id="A0AAE0ZPF3"/>
<gene>
    <name evidence="2" type="ORF">RRG08_016193</name>
</gene>
<evidence type="ECO:0000256" key="1">
    <source>
        <dbReference type="SAM" id="Phobius"/>
    </source>
</evidence>
<dbReference type="Proteomes" id="UP001283361">
    <property type="component" value="Unassembled WGS sequence"/>
</dbReference>